<dbReference type="InterPro" id="IPR051609">
    <property type="entry name" value="NmrA/Isoflavone_reductase-like"/>
</dbReference>
<gene>
    <name evidence="4" type="ORF">sscle_13g092100</name>
</gene>
<dbReference type="VEuPathDB" id="FungiDB:sscle_13g092100"/>
<dbReference type="Pfam" id="PF05368">
    <property type="entry name" value="NmrA"/>
    <property type="match status" value="1"/>
</dbReference>
<proteinExistence type="predicted"/>
<dbReference type="RefSeq" id="XP_001592092.1">
    <property type="nucleotide sequence ID" value="XM_001592042.1"/>
</dbReference>
<dbReference type="InterPro" id="IPR045312">
    <property type="entry name" value="PCBER-like"/>
</dbReference>
<dbReference type="OMA" id="YHSKLAI"/>
<dbReference type="Gene3D" id="3.90.25.10">
    <property type="entry name" value="UDP-galactose 4-epimerase, domain 1"/>
    <property type="match status" value="1"/>
</dbReference>
<dbReference type="Proteomes" id="UP000177798">
    <property type="component" value="Chromosome 13"/>
</dbReference>
<dbReference type="AlphaFoldDB" id="A0A1D9QHK9"/>
<dbReference type="InterPro" id="IPR008030">
    <property type="entry name" value="NmrA-like"/>
</dbReference>
<feature type="domain" description="NmrA-like" evidence="3">
    <location>
        <begin position="5"/>
        <end position="225"/>
    </location>
</feature>
<dbReference type="InterPro" id="IPR036291">
    <property type="entry name" value="NAD(P)-bd_dom_sf"/>
</dbReference>
<dbReference type="KEGG" id="ssl:SS1G_06331"/>
<evidence type="ECO:0000313" key="5">
    <source>
        <dbReference type="Proteomes" id="UP000177798"/>
    </source>
</evidence>
<keyword evidence="1" id="KW-0521">NADP</keyword>
<dbReference type="Gene3D" id="3.40.50.720">
    <property type="entry name" value="NAD(P)-binding Rossmann-like Domain"/>
    <property type="match status" value="1"/>
</dbReference>
<evidence type="ECO:0000256" key="2">
    <source>
        <dbReference type="ARBA" id="ARBA00023002"/>
    </source>
</evidence>
<organism evidence="4 5">
    <name type="scientific">Sclerotinia sclerotiorum (strain ATCC 18683 / 1980 / Ss-1)</name>
    <name type="common">White mold</name>
    <name type="synonym">Whetzelinia sclerotiorum</name>
    <dbReference type="NCBI Taxonomy" id="665079"/>
    <lineage>
        <taxon>Eukaryota</taxon>
        <taxon>Fungi</taxon>
        <taxon>Dikarya</taxon>
        <taxon>Ascomycota</taxon>
        <taxon>Pezizomycotina</taxon>
        <taxon>Leotiomycetes</taxon>
        <taxon>Helotiales</taxon>
        <taxon>Sclerotiniaceae</taxon>
        <taxon>Sclerotinia</taxon>
    </lineage>
</organism>
<keyword evidence="2" id="KW-0560">Oxidoreductase</keyword>
<name>A0A1D9QHK9_SCLS1</name>
<dbReference type="GO" id="GO:0016491">
    <property type="term" value="F:oxidoreductase activity"/>
    <property type="evidence" value="ECO:0007669"/>
    <property type="project" value="UniProtKB-KW"/>
</dbReference>
<dbReference type="EMBL" id="CP017826">
    <property type="protein sequence ID" value="APA14440.1"/>
    <property type="molecule type" value="Genomic_DNA"/>
</dbReference>
<evidence type="ECO:0000256" key="1">
    <source>
        <dbReference type="ARBA" id="ARBA00022857"/>
    </source>
</evidence>
<dbReference type="SUPFAM" id="SSF51735">
    <property type="entry name" value="NAD(P)-binding Rossmann-fold domains"/>
    <property type="match status" value="1"/>
</dbReference>
<accession>A0A1D9QHK9</accession>
<dbReference type="PANTHER" id="PTHR47706:SF1">
    <property type="entry name" value="CIPA-LIKE, PUTATIVE (AFU_ORTHOLOGUE AFUA_1G12460)-RELATED"/>
    <property type="match status" value="1"/>
</dbReference>
<dbReference type="PANTHER" id="PTHR47706">
    <property type="entry name" value="NMRA-LIKE FAMILY PROTEIN"/>
    <property type="match status" value="1"/>
</dbReference>
<protein>
    <recommendedName>
        <fullName evidence="3">NmrA-like domain-containing protein</fullName>
    </recommendedName>
</protein>
<sequence length="304" mass="32839">MSVIKNVAIAGASGSLGAPVLDVLIKSNKFNVTVLTRADSTSTSQFPSSVTVLKVDYNSISSLTSALQNIDAVVSCVSATALHCQDLLVDASIAAGVKRFLPSEFGSDLGHPRTKALPVFAQKVAMESRLEAAATQNLAFTYTLIRNGPFLDWGLKYNFLLDLESGNSKIYDGGEHLFSATTLETIGLAVVAILEKFEETKNRVIYIQDIQISQNQLLKLAKQVAPEKKWESVPVDTATILASSNEKLAKGEVTMEVMMGYINVSIFGTGYGAKMENTDNELLGLKEKTDADLVTLLKKLIIKQ</sequence>
<evidence type="ECO:0000259" key="3">
    <source>
        <dbReference type="Pfam" id="PF05368"/>
    </source>
</evidence>
<reference evidence="5" key="1">
    <citation type="journal article" date="2017" name="Genome Biol. Evol.">
        <title>The complete genome sequence of the phytopathogenic fungus Sclerotinia sclerotiorum reveals insights into the genome architecture of broad host range pathogens.</title>
        <authorList>
            <person name="Derbyshire M."/>
            <person name="Denton-Giles M."/>
            <person name="Hegedus D."/>
            <person name="Seifbarghy S."/>
            <person name="Rollins J."/>
            <person name="van Kan J."/>
            <person name="Seidl M.F."/>
            <person name="Faino L."/>
            <person name="Mbengue M."/>
            <person name="Navaud O."/>
            <person name="Raffaele S."/>
            <person name="Hammond-Kosack K."/>
            <person name="Heard S."/>
            <person name="Oliver R."/>
        </authorList>
    </citation>
    <scope>NUCLEOTIDE SEQUENCE [LARGE SCALE GENOMIC DNA]</scope>
    <source>
        <strain evidence="5">ATCC 18683 / 1980 / Ss-1</strain>
    </source>
</reference>
<dbReference type="OrthoDB" id="9974981at2759"/>
<dbReference type="CDD" id="cd05259">
    <property type="entry name" value="PCBER_SDR_a"/>
    <property type="match status" value="1"/>
</dbReference>
<evidence type="ECO:0000313" key="4">
    <source>
        <dbReference type="EMBL" id="APA14440.1"/>
    </source>
</evidence>